<name>A0AAV7VI24_PLEWA</name>
<sequence>MEQECGREHPWGWGVGGEKTRDTWSSGIGREKMWDLWRSGVGREKVWNPWTSQAGRRKERDPRIVASQVTLGLGLYFTLDVACMQEPDTRSCFARELCLLY</sequence>
<dbReference type="Proteomes" id="UP001066276">
    <property type="component" value="Chromosome 2_1"/>
</dbReference>
<evidence type="ECO:0000256" key="1">
    <source>
        <dbReference type="SAM" id="MobiDB-lite"/>
    </source>
</evidence>
<protein>
    <submittedName>
        <fullName evidence="2">Uncharacterized protein</fullName>
    </submittedName>
</protein>
<proteinExistence type="predicted"/>
<evidence type="ECO:0000313" key="2">
    <source>
        <dbReference type="EMBL" id="KAJ1201275.1"/>
    </source>
</evidence>
<feature type="region of interest" description="Disordered" evidence="1">
    <location>
        <begin position="1"/>
        <end position="25"/>
    </location>
</feature>
<evidence type="ECO:0000313" key="3">
    <source>
        <dbReference type="Proteomes" id="UP001066276"/>
    </source>
</evidence>
<comment type="caution">
    <text evidence="2">The sequence shown here is derived from an EMBL/GenBank/DDBJ whole genome shotgun (WGS) entry which is preliminary data.</text>
</comment>
<gene>
    <name evidence="2" type="ORF">NDU88_005088</name>
</gene>
<keyword evidence="3" id="KW-1185">Reference proteome</keyword>
<reference evidence="2" key="1">
    <citation type="journal article" date="2022" name="bioRxiv">
        <title>Sequencing and chromosome-scale assembly of the giantPleurodeles waltlgenome.</title>
        <authorList>
            <person name="Brown T."/>
            <person name="Elewa A."/>
            <person name="Iarovenko S."/>
            <person name="Subramanian E."/>
            <person name="Araus A.J."/>
            <person name="Petzold A."/>
            <person name="Susuki M."/>
            <person name="Suzuki K.-i.T."/>
            <person name="Hayashi T."/>
            <person name="Toyoda A."/>
            <person name="Oliveira C."/>
            <person name="Osipova E."/>
            <person name="Leigh N.D."/>
            <person name="Simon A."/>
            <person name="Yun M.H."/>
        </authorList>
    </citation>
    <scope>NUCLEOTIDE SEQUENCE</scope>
    <source>
        <strain evidence="2">20211129_DDA</strain>
        <tissue evidence="2">Liver</tissue>
    </source>
</reference>
<dbReference type="AlphaFoldDB" id="A0AAV7VI24"/>
<dbReference type="EMBL" id="JANPWB010000003">
    <property type="protein sequence ID" value="KAJ1201275.1"/>
    <property type="molecule type" value="Genomic_DNA"/>
</dbReference>
<feature type="compositionally biased region" description="Basic and acidic residues" evidence="1">
    <location>
        <begin position="1"/>
        <end position="10"/>
    </location>
</feature>
<accession>A0AAV7VI24</accession>
<organism evidence="2 3">
    <name type="scientific">Pleurodeles waltl</name>
    <name type="common">Iberian ribbed newt</name>
    <dbReference type="NCBI Taxonomy" id="8319"/>
    <lineage>
        <taxon>Eukaryota</taxon>
        <taxon>Metazoa</taxon>
        <taxon>Chordata</taxon>
        <taxon>Craniata</taxon>
        <taxon>Vertebrata</taxon>
        <taxon>Euteleostomi</taxon>
        <taxon>Amphibia</taxon>
        <taxon>Batrachia</taxon>
        <taxon>Caudata</taxon>
        <taxon>Salamandroidea</taxon>
        <taxon>Salamandridae</taxon>
        <taxon>Pleurodelinae</taxon>
        <taxon>Pleurodeles</taxon>
    </lineage>
</organism>